<keyword evidence="3" id="KW-1185">Reference proteome</keyword>
<gene>
    <name evidence="2" type="ORF">DLK05_08290</name>
</gene>
<evidence type="ECO:0008006" key="4">
    <source>
        <dbReference type="Google" id="ProtNLM"/>
    </source>
</evidence>
<dbReference type="AlphaFoldDB" id="A0A434AV18"/>
<comment type="caution">
    <text evidence="2">The sequence shown here is derived from an EMBL/GenBank/DDBJ whole genome shotgun (WGS) entry which is preliminary data.</text>
</comment>
<dbReference type="Proteomes" id="UP000282985">
    <property type="component" value="Unassembled WGS sequence"/>
</dbReference>
<dbReference type="EMBL" id="RJJX01000009">
    <property type="protein sequence ID" value="RUT78317.1"/>
    <property type="molecule type" value="Genomic_DNA"/>
</dbReference>
<dbReference type="RefSeq" id="WP_127343522.1">
    <property type="nucleotide sequence ID" value="NZ_RJJX01000009.1"/>
</dbReference>
<evidence type="ECO:0000313" key="2">
    <source>
        <dbReference type="EMBL" id="RUT78317.1"/>
    </source>
</evidence>
<proteinExistence type="predicted"/>
<organism evidence="2 3">
    <name type="scientific">Ancylomarina longa</name>
    <dbReference type="NCBI Taxonomy" id="2487017"/>
    <lineage>
        <taxon>Bacteria</taxon>
        <taxon>Pseudomonadati</taxon>
        <taxon>Bacteroidota</taxon>
        <taxon>Bacteroidia</taxon>
        <taxon>Marinilabiliales</taxon>
        <taxon>Marinifilaceae</taxon>
        <taxon>Ancylomarina</taxon>
    </lineage>
</organism>
<protein>
    <recommendedName>
        <fullName evidence="4">Lipoprotein</fullName>
    </recommendedName>
</protein>
<accession>A0A434AV18</accession>
<reference evidence="2 3" key="1">
    <citation type="submission" date="2018-11" db="EMBL/GenBank/DDBJ databases">
        <title>Parancylomarina longa gen. nov., sp. nov., isolated from sediments of southern Okinawa.</title>
        <authorList>
            <person name="Fu T."/>
        </authorList>
    </citation>
    <scope>NUCLEOTIDE SEQUENCE [LARGE SCALE GENOMIC DNA]</scope>
    <source>
        <strain evidence="2 3">T3-2 S1-C</strain>
    </source>
</reference>
<name>A0A434AV18_9BACT</name>
<sequence>MKRNIVAVGLSLLLSAGLWSCSNSSDNNPEKDLSLVQSLDIKAQDLSTAVADISASKGFEIITMEDSNSTKSGSQDGMTDDSRFSASITLDDVKGIYDYNPAVNNETTQAKFGFQKIFERTGDSDQFIIRLPKEKATSPWNLYVTEAADSSLVNDFVITTSDFHYNYEGGMQFDYLLDTRLDVEEAFAGNLFVNWSIAADHNFKYESNYTFTDDYSVGVNFQFGDTIHYAYHLDNAEGVLFGEEIQINKDTTNHHVMNYTLTIGNIQLVKTSANDSLQVYRDGALEEGAVVEVIDENGTSVDSDIAFCRKGRDLKITFADGSEVVLSELLGDSLDMLDTIFSSMSNLYFAEHLVNKVAWEVYYTNLANSTTVTE</sequence>
<keyword evidence="1" id="KW-0732">Signal</keyword>
<dbReference type="OrthoDB" id="1112679at2"/>
<feature type="signal peptide" evidence="1">
    <location>
        <begin position="1"/>
        <end position="25"/>
    </location>
</feature>
<evidence type="ECO:0000313" key="3">
    <source>
        <dbReference type="Proteomes" id="UP000282985"/>
    </source>
</evidence>
<evidence type="ECO:0000256" key="1">
    <source>
        <dbReference type="SAM" id="SignalP"/>
    </source>
</evidence>
<feature type="chain" id="PRO_5019408305" description="Lipoprotein" evidence="1">
    <location>
        <begin position="26"/>
        <end position="374"/>
    </location>
</feature>